<comment type="caution">
    <text evidence="2">The sequence shown here is derived from an EMBL/GenBank/DDBJ whole genome shotgun (WGS) entry which is preliminary data.</text>
</comment>
<dbReference type="OrthoDB" id="64915at2759"/>
<dbReference type="GO" id="GO:0005737">
    <property type="term" value="C:cytoplasm"/>
    <property type="evidence" value="ECO:0007669"/>
    <property type="project" value="TreeGrafter"/>
</dbReference>
<gene>
    <name evidence="2" type="ORF">RFH988_LOCUS6893</name>
</gene>
<dbReference type="GO" id="GO:0006740">
    <property type="term" value="P:NADPH regeneration"/>
    <property type="evidence" value="ECO:0007669"/>
    <property type="project" value="TreeGrafter"/>
</dbReference>
<dbReference type="Gene3D" id="3.40.50.720">
    <property type="entry name" value="NAD(P)-binding Rossmann-like Domain"/>
    <property type="match status" value="1"/>
</dbReference>
<organism evidence="2 3">
    <name type="scientific">Rotaria sordida</name>
    <dbReference type="NCBI Taxonomy" id="392033"/>
    <lineage>
        <taxon>Eukaryota</taxon>
        <taxon>Metazoa</taxon>
        <taxon>Spiralia</taxon>
        <taxon>Gnathifera</taxon>
        <taxon>Rotifera</taxon>
        <taxon>Eurotatoria</taxon>
        <taxon>Bdelloidea</taxon>
        <taxon>Philodinida</taxon>
        <taxon>Philodinidae</taxon>
        <taxon>Rotaria</taxon>
    </lineage>
</organism>
<dbReference type="PANTHER" id="PTHR42840">
    <property type="entry name" value="NAD(P)-BINDING ROSSMANN-FOLD SUPERFAMILY PROTEIN-RELATED"/>
    <property type="match status" value="1"/>
</dbReference>
<feature type="domain" description="Gfo/Idh/MocA-like oxidoreductase N-terminal" evidence="1">
    <location>
        <begin position="11"/>
        <end position="165"/>
    </location>
</feature>
<protein>
    <recommendedName>
        <fullName evidence="1">Gfo/Idh/MocA-like oxidoreductase N-terminal domain-containing protein</fullName>
    </recommendedName>
</protein>
<dbReference type="Gene3D" id="3.30.360.10">
    <property type="entry name" value="Dihydrodipicolinate Reductase, domain 2"/>
    <property type="match status" value="1"/>
</dbReference>
<name>A0A813WRY6_9BILA</name>
<evidence type="ECO:0000313" key="2">
    <source>
        <dbReference type="EMBL" id="CAF0859508.1"/>
    </source>
</evidence>
<dbReference type="GO" id="GO:0016491">
    <property type="term" value="F:oxidoreductase activity"/>
    <property type="evidence" value="ECO:0007669"/>
    <property type="project" value="TreeGrafter"/>
</dbReference>
<dbReference type="EMBL" id="CAJNOO010000212">
    <property type="protein sequence ID" value="CAF0859508.1"/>
    <property type="molecule type" value="Genomic_DNA"/>
</dbReference>
<dbReference type="SUPFAM" id="SSF51735">
    <property type="entry name" value="NAD(P)-binding Rossmann-fold domains"/>
    <property type="match status" value="1"/>
</dbReference>
<dbReference type="SUPFAM" id="SSF55347">
    <property type="entry name" value="Glyceraldehyde-3-phosphate dehydrogenase-like, C-terminal domain"/>
    <property type="match status" value="1"/>
</dbReference>
<evidence type="ECO:0000313" key="3">
    <source>
        <dbReference type="Proteomes" id="UP000663882"/>
    </source>
</evidence>
<reference evidence="2" key="1">
    <citation type="submission" date="2021-02" db="EMBL/GenBank/DDBJ databases">
        <authorList>
            <person name="Nowell W R."/>
        </authorList>
    </citation>
    <scope>NUCLEOTIDE SEQUENCE</scope>
</reference>
<dbReference type="InterPro" id="IPR000683">
    <property type="entry name" value="Gfo/Idh/MocA-like_OxRdtase_N"/>
</dbReference>
<dbReference type="GO" id="GO:0000166">
    <property type="term" value="F:nucleotide binding"/>
    <property type="evidence" value="ECO:0007669"/>
    <property type="project" value="InterPro"/>
</dbReference>
<dbReference type="PANTHER" id="PTHR42840:SF6">
    <property type="entry name" value="BINDING ROSSMANN FOLD OXIDOREDUCTASE, PUTATIVE (AFU_ORTHOLOGUE AFUA_3G11930)-RELATED"/>
    <property type="match status" value="1"/>
</dbReference>
<dbReference type="Pfam" id="PF01408">
    <property type="entry name" value="GFO_IDH_MocA"/>
    <property type="match status" value="1"/>
</dbReference>
<proteinExistence type="predicted"/>
<evidence type="ECO:0000259" key="1">
    <source>
        <dbReference type="Pfam" id="PF01408"/>
    </source>
</evidence>
<dbReference type="InterPro" id="IPR036291">
    <property type="entry name" value="NAD(P)-bd_dom_sf"/>
</dbReference>
<dbReference type="Proteomes" id="UP000663882">
    <property type="component" value="Unassembled WGS sequence"/>
</dbReference>
<dbReference type="AlphaFoldDB" id="A0A813WRY6"/>
<accession>A0A813WRY6</accession>
<sequence length="423" mass="47792">MATTTKSRVDVLMIGTGEYTTGYVHGKASQSDKSKGVVALTLIDLRRRGKTNRLGICGTNGKKFVDIRKHMQQAIGDVYKDMDLTMDWWPGDDTIDSCAYIQALDTFKPGDACVIFTPDDTHFEIALEAIRRGIHVMLTKPAVKTLAEHRQLYEEAKKKNVLVMIEVHKRFDPMYSDARDRIRDGLGEFSYFYSFMSQPKFQLDTFRSWAGKSSDISYYLNSHHIDFHVWSLYGRARPIRVTAMGSTGVAKTQYHIDTEDVITLSVQWINLESKTIGTAIYTSSWISAKSDTHTQQKFYYVGHQGEINIDQAHRGYTVASDTNGYLSINSLYMKLIPTDGYFSGQNGYGYRSFEAFIDAVTDLNMKKIDMNTCDTKLATIGTTFQETAVLEAGRISLDNQCAMVEIVYENDASLVPIELKLLK</sequence>